<proteinExistence type="predicted"/>
<keyword evidence="2" id="KW-1185">Reference proteome</keyword>
<accession>A0A444LKS3</accession>
<sequence length="93" mass="10056">MGSAFAPVRYTMVEGNLIIIVGGNDGTHPVQVTQDALSSVLPTPSHDPNSYAASIDIMVRIAEKKITNRETAFDGRVWITANDVRAWRACAAK</sequence>
<gene>
    <name evidence="1" type="ORF">EPK99_00800</name>
</gene>
<protein>
    <submittedName>
        <fullName evidence="1">Uncharacterized protein</fullName>
    </submittedName>
</protein>
<dbReference type="RefSeq" id="WP_128440740.1">
    <property type="nucleotide sequence ID" value="NZ_SBIP01000001.1"/>
</dbReference>
<reference evidence="1 2" key="1">
    <citation type="submission" date="2019-01" db="EMBL/GenBank/DDBJ databases">
        <title>The draft genome of Rhizobium sp. 24NR.</title>
        <authorList>
            <person name="Liu L."/>
            <person name="Liang L."/>
            <person name="Shi S."/>
            <person name="Xu L."/>
            <person name="Wang X."/>
            <person name="Li L."/>
            <person name="Zhang X."/>
        </authorList>
    </citation>
    <scope>NUCLEOTIDE SEQUENCE [LARGE SCALE GENOMIC DNA]</scope>
    <source>
        <strain evidence="1 2">24NR</strain>
    </source>
</reference>
<dbReference type="EMBL" id="SBIP01000001">
    <property type="protein sequence ID" value="RWX80912.1"/>
    <property type="molecule type" value="Genomic_DNA"/>
</dbReference>
<name>A0A444LKS3_9HYPH</name>
<dbReference type="AlphaFoldDB" id="A0A444LKS3"/>
<evidence type="ECO:0000313" key="2">
    <source>
        <dbReference type="Proteomes" id="UP000287687"/>
    </source>
</evidence>
<dbReference type="OrthoDB" id="8381476at2"/>
<dbReference type="Proteomes" id="UP000287687">
    <property type="component" value="Unassembled WGS sequence"/>
</dbReference>
<evidence type="ECO:0000313" key="1">
    <source>
        <dbReference type="EMBL" id="RWX80912.1"/>
    </source>
</evidence>
<comment type="caution">
    <text evidence="1">The sequence shown here is derived from an EMBL/GenBank/DDBJ whole genome shotgun (WGS) entry which is preliminary data.</text>
</comment>
<organism evidence="1 2">
    <name type="scientific">Neorhizobium lilium</name>
    <dbReference type="NCBI Taxonomy" id="2503024"/>
    <lineage>
        <taxon>Bacteria</taxon>
        <taxon>Pseudomonadati</taxon>
        <taxon>Pseudomonadota</taxon>
        <taxon>Alphaproteobacteria</taxon>
        <taxon>Hyphomicrobiales</taxon>
        <taxon>Rhizobiaceae</taxon>
        <taxon>Rhizobium/Agrobacterium group</taxon>
        <taxon>Neorhizobium</taxon>
    </lineage>
</organism>